<feature type="transmembrane region" description="Helical" evidence="7">
    <location>
        <begin position="142"/>
        <end position="162"/>
    </location>
</feature>
<dbReference type="InterPro" id="IPR050901">
    <property type="entry name" value="BP-dep_ABC_trans_perm"/>
</dbReference>
<keyword evidence="4 7" id="KW-0812">Transmembrane</keyword>
<evidence type="ECO:0000256" key="6">
    <source>
        <dbReference type="ARBA" id="ARBA00023136"/>
    </source>
</evidence>
<protein>
    <submittedName>
        <fullName evidence="9">Trehalose transport system permease protein SugB</fullName>
    </submittedName>
</protein>
<feature type="transmembrane region" description="Helical" evidence="7">
    <location>
        <begin position="76"/>
        <end position="96"/>
    </location>
</feature>
<evidence type="ECO:0000256" key="1">
    <source>
        <dbReference type="ARBA" id="ARBA00004651"/>
    </source>
</evidence>
<evidence type="ECO:0000256" key="3">
    <source>
        <dbReference type="ARBA" id="ARBA00022475"/>
    </source>
</evidence>
<gene>
    <name evidence="9" type="primary">sugB_1</name>
    <name evidence="9" type="ORF">SDC9_05278</name>
</gene>
<keyword evidence="6 7" id="KW-0472">Membrane</keyword>
<comment type="subcellular location">
    <subcellularLocation>
        <location evidence="1">Cell membrane</location>
        <topology evidence="1">Multi-pass membrane protein</topology>
    </subcellularLocation>
</comment>
<feature type="transmembrane region" description="Helical" evidence="7">
    <location>
        <begin position="241"/>
        <end position="261"/>
    </location>
</feature>
<dbReference type="Pfam" id="PF00528">
    <property type="entry name" value="BPD_transp_1"/>
    <property type="match status" value="1"/>
</dbReference>
<dbReference type="PROSITE" id="PS50928">
    <property type="entry name" value="ABC_TM1"/>
    <property type="match status" value="1"/>
</dbReference>
<dbReference type="AlphaFoldDB" id="A0A644SYM0"/>
<keyword evidence="2" id="KW-0813">Transport</keyword>
<evidence type="ECO:0000256" key="5">
    <source>
        <dbReference type="ARBA" id="ARBA00022989"/>
    </source>
</evidence>
<feature type="transmembrane region" description="Helical" evidence="7">
    <location>
        <begin position="108"/>
        <end position="130"/>
    </location>
</feature>
<dbReference type="PANTHER" id="PTHR32243">
    <property type="entry name" value="MALTOSE TRANSPORT SYSTEM PERMEASE-RELATED"/>
    <property type="match status" value="1"/>
</dbReference>
<dbReference type="Gene3D" id="1.10.3720.10">
    <property type="entry name" value="MetI-like"/>
    <property type="match status" value="1"/>
</dbReference>
<reference evidence="9" key="1">
    <citation type="submission" date="2019-08" db="EMBL/GenBank/DDBJ databases">
        <authorList>
            <person name="Kucharzyk K."/>
            <person name="Murdoch R.W."/>
            <person name="Higgins S."/>
            <person name="Loffler F."/>
        </authorList>
    </citation>
    <scope>NUCLEOTIDE SEQUENCE</scope>
</reference>
<organism evidence="9">
    <name type="scientific">bioreactor metagenome</name>
    <dbReference type="NCBI Taxonomy" id="1076179"/>
    <lineage>
        <taxon>unclassified sequences</taxon>
        <taxon>metagenomes</taxon>
        <taxon>ecological metagenomes</taxon>
    </lineage>
</organism>
<dbReference type="EMBL" id="VSSQ01000010">
    <property type="protein sequence ID" value="MPL59723.1"/>
    <property type="molecule type" value="Genomic_DNA"/>
</dbReference>
<accession>A0A644SYM0</accession>
<comment type="caution">
    <text evidence="9">The sequence shown here is derived from an EMBL/GenBank/DDBJ whole genome shotgun (WGS) entry which is preliminary data.</text>
</comment>
<proteinExistence type="predicted"/>
<evidence type="ECO:0000256" key="7">
    <source>
        <dbReference type="SAM" id="Phobius"/>
    </source>
</evidence>
<keyword evidence="3" id="KW-1003">Cell membrane</keyword>
<name>A0A644SYM0_9ZZZZ</name>
<feature type="transmembrane region" description="Helical" evidence="7">
    <location>
        <begin position="12"/>
        <end position="35"/>
    </location>
</feature>
<sequence length="277" mass="31141">MNTKKTTKAGGKYLLLALILLWSGAPILMVILSSFKDARFIFEFPPKIFFKPTFENYSYLAETWPEFFSSLWNSTLVTIGSALLTVVVSFFAGYAYSRFHSRRLTMSAFFLLVIRMFPPIIITIPLYPIIRALNLFDKHITLVLFYSAFYVSLGTWLMKSFMDQIPKELEEAAYMDGATMPQILGKIIFPLALHGIMATATFVIIYAWKEYLFAMLFTTTKAKTAPLIIGEMLGSVTGVQWGSLFAAATIQLIPILVYIYFAQNVLIEGATVGSVKG</sequence>
<dbReference type="PANTHER" id="PTHR32243:SF52">
    <property type="entry name" value="ABC TRANSPORTER PERMEASE PROTEIN"/>
    <property type="match status" value="1"/>
</dbReference>
<evidence type="ECO:0000256" key="4">
    <source>
        <dbReference type="ARBA" id="ARBA00022692"/>
    </source>
</evidence>
<dbReference type="CDD" id="cd06261">
    <property type="entry name" value="TM_PBP2"/>
    <property type="match status" value="1"/>
</dbReference>
<dbReference type="InterPro" id="IPR000515">
    <property type="entry name" value="MetI-like"/>
</dbReference>
<evidence type="ECO:0000259" key="8">
    <source>
        <dbReference type="PROSITE" id="PS50928"/>
    </source>
</evidence>
<dbReference type="InterPro" id="IPR035906">
    <property type="entry name" value="MetI-like_sf"/>
</dbReference>
<keyword evidence="5 7" id="KW-1133">Transmembrane helix</keyword>
<feature type="transmembrane region" description="Helical" evidence="7">
    <location>
        <begin position="183"/>
        <end position="208"/>
    </location>
</feature>
<dbReference type="SUPFAM" id="SSF161098">
    <property type="entry name" value="MetI-like"/>
    <property type="match status" value="1"/>
</dbReference>
<dbReference type="GO" id="GO:0005886">
    <property type="term" value="C:plasma membrane"/>
    <property type="evidence" value="ECO:0007669"/>
    <property type="project" value="UniProtKB-SubCell"/>
</dbReference>
<evidence type="ECO:0000256" key="2">
    <source>
        <dbReference type="ARBA" id="ARBA00022448"/>
    </source>
</evidence>
<feature type="domain" description="ABC transmembrane type-1" evidence="8">
    <location>
        <begin position="71"/>
        <end position="262"/>
    </location>
</feature>
<evidence type="ECO:0000313" key="9">
    <source>
        <dbReference type="EMBL" id="MPL59723.1"/>
    </source>
</evidence>
<dbReference type="GO" id="GO:0055085">
    <property type="term" value="P:transmembrane transport"/>
    <property type="evidence" value="ECO:0007669"/>
    <property type="project" value="InterPro"/>
</dbReference>